<name>A0A1F5YSQ4_9BACT</name>
<dbReference type="SUPFAM" id="SSF53474">
    <property type="entry name" value="alpha/beta-Hydrolases"/>
    <property type="match status" value="1"/>
</dbReference>
<proteinExistence type="predicted"/>
<dbReference type="Pfam" id="PF05448">
    <property type="entry name" value="AXE1"/>
    <property type="match status" value="1"/>
</dbReference>
<reference evidence="4 5" key="1">
    <citation type="journal article" date="2016" name="Nat. Commun.">
        <title>Thousands of microbial genomes shed light on interconnected biogeochemical processes in an aquifer system.</title>
        <authorList>
            <person name="Anantharaman K."/>
            <person name="Brown C.T."/>
            <person name="Hug L.A."/>
            <person name="Sharon I."/>
            <person name="Castelle C.J."/>
            <person name="Probst A.J."/>
            <person name="Thomas B.C."/>
            <person name="Singh A."/>
            <person name="Wilkins M.J."/>
            <person name="Karaoz U."/>
            <person name="Brodie E.L."/>
            <person name="Williams K.H."/>
            <person name="Hubbard S.S."/>
            <person name="Banfield J.F."/>
        </authorList>
    </citation>
    <scope>NUCLEOTIDE SEQUENCE [LARGE SCALE GENOMIC DNA]</scope>
</reference>
<feature type="active site" description="Charge relay system" evidence="1">
    <location>
        <position position="423"/>
    </location>
</feature>
<comment type="caution">
    <text evidence="4">The sequence shown here is derived from an EMBL/GenBank/DDBJ whole genome shotgun (WGS) entry which is preliminary data.</text>
</comment>
<feature type="domain" description="Acetyl xylan esterase" evidence="3">
    <location>
        <begin position="151"/>
        <end position="426"/>
    </location>
</feature>
<dbReference type="InterPro" id="IPR029058">
    <property type="entry name" value="AB_hydrolase_fold"/>
</dbReference>
<feature type="active site" description="Charge relay system" evidence="1">
    <location>
        <position position="393"/>
    </location>
</feature>
<feature type="binding site" evidence="2">
    <location>
        <position position="224"/>
    </location>
    <ligand>
        <name>substrate</name>
    </ligand>
</feature>
<evidence type="ECO:0000256" key="2">
    <source>
        <dbReference type="PIRSR" id="PIRSR639069-2"/>
    </source>
</evidence>
<dbReference type="GO" id="GO:0005976">
    <property type="term" value="P:polysaccharide metabolic process"/>
    <property type="evidence" value="ECO:0007669"/>
    <property type="project" value="TreeGrafter"/>
</dbReference>
<protein>
    <recommendedName>
        <fullName evidence="3">Acetyl xylan esterase domain-containing protein</fullName>
    </recommendedName>
</protein>
<dbReference type="PANTHER" id="PTHR40111:SF1">
    <property type="entry name" value="CEPHALOSPORIN-C DEACETYLASE"/>
    <property type="match status" value="1"/>
</dbReference>
<dbReference type="STRING" id="1817867.A3F83_09460"/>
<dbReference type="InterPro" id="IPR039069">
    <property type="entry name" value="CE7"/>
</dbReference>
<gene>
    <name evidence="4" type="ORF">A3F83_09460</name>
</gene>
<dbReference type="Gene3D" id="3.40.50.1820">
    <property type="entry name" value="alpha/beta hydrolase"/>
    <property type="match status" value="1"/>
</dbReference>
<dbReference type="EMBL" id="MFIX01000158">
    <property type="protein sequence ID" value="OGG03135.1"/>
    <property type="molecule type" value="Genomic_DNA"/>
</dbReference>
<dbReference type="InterPro" id="IPR008391">
    <property type="entry name" value="AXE1_dom"/>
</dbReference>
<organism evidence="4 5">
    <name type="scientific">Candidatus Glassbacteria bacterium RIFCSPLOWO2_12_FULL_58_11</name>
    <dbReference type="NCBI Taxonomy" id="1817867"/>
    <lineage>
        <taxon>Bacteria</taxon>
        <taxon>Candidatus Glassiibacteriota</taxon>
    </lineage>
</organism>
<feature type="active site" description="Nucleophile" evidence="1">
    <location>
        <position position="308"/>
    </location>
</feature>
<dbReference type="GO" id="GO:0052689">
    <property type="term" value="F:carboxylic ester hydrolase activity"/>
    <property type="evidence" value="ECO:0007669"/>
    <property type="project" value="TreeGrafter"/>
</dbReference>
<accession>A0A1F5YSQ4</accession>
<dbReference type="AlphaFoldDB" id="A0A1F5YSQ4"/>
<evidence type="ECO:0000313" key="4">
    <source>
        <dbReference type="EMBL" id="OGG03135.1"/>
    </source>
</evidence>
<sequence length="446" mass="49381">MDRNLAALSFIFLILSSAPVLPWDRNTVAYSGTGVGIEPVLPDEHTHLIPEQAGGPELVLRLTGGSGDKIAGAFLYVGITDFAGCGRGDFTRRLDFQPGTEAREKFRLDFLDGQPGFYDIRALLFDHGRELGRKEFTFGYAVDKLPLEAGPPQDFDRFWQDTRDSLSRIPLDPRAQMDSTRSSAEVKVYRVSFASLHGARIHGWLAVPRRQEGPHAALLLFPGYSTGKISPNLEYPELGYVTLSIQVRGYGVDQESYPEDNRQYMTLGVENPETYIYREIVCHCLRAVDFLAARPEVDSGRLGAVGGSQGGGLSILTAGLDQRIKVVVASAPFLTGFPLAMTMTGAPYRDLVRYLELHPECRERVLRTVSFFDSANLAGRITVPVILAIGLADRTCPAPAIYRMYLGLGAKTKKVEIFPGLDHLEIWKEFAPLARQWLLEHLPPVD</sequence>
<evidence type="ECO:0000259" key="3">
    <source>
        <dbReference type="Pfam" id="PF05448"/>
    </source>
</evidence>
<dbReference type="Proteomes" id="UP000179129">
    <property type="component" value="Unassembled WGS sequence"/>
</dbReference>
<evidence type="ECO:0000256" key="1">
    <source>
        <dbReference type="PIRSR" id="PIRSR639069-1"/>
    </source>
</evidence>
<evidence type="ECO:0000313" key="5">
    <source>
        <dbReference type="Proteomes" id="UP000179129"/>
    </source>
</evidence>
<dbReference type="PANTHER" id="PTHR40111">
    <property type="entry name" value="CEPHALOSPORIN-C DEACETYLASE"/>
    <property type="match status" value="1"/>
</dbReference>